<proteinExistence type="predicted"/>
<reference evidence="4" key="2">
    <citation type="journal article" date="2010" name="Nat. Biotechnol.">
        <title>Draft genome sequence of the oilseed species Ricinus communis.</title>
        <authorList>
            <person name="Chan A.P."/>
            <person name="Crabtree J."/>
            <person name="Zhao Q."/>
            <person name="Lorenzi H."/>
            <person name="Orvis J."/>
            <person name="Puiu D."/>
            <person name="Melake-Berhan A."/>
            <person name="Jones K.M."/>
            <person name="Redman J."/>
            <person name="Chen G."/>
            <person name="Cahoon E.B."/>
            <person name="Gedil M."/>
            <person name="Stanke M."/>
            <person name="Haas B.J."/>
            <person name="Wortman J.R."/>
            <person name="Fraser-Liggett C.M."/>
            <person name="Ravel J."/>
            <person name="Rabinowicz P.D."/>
        </authorList>
    </citation>
    <scope>NUCLEOTIDE SEQUENCE [LARGE SCALE GENOMIC DNA]</scope>
    <source>
        <strain evidence="4">cv. Hale</strain>
    </source>
</reference>
<protein>
    <submittedName>
        <fullName evidence="3">Uncharacterized protein</fullName>
    </submittedName>
</protein>
<organism evidence="4">
    <name type="scientific">Ricinus communis</name>
    <name type="common">Castor bean</name>
    <dbReference type="NCBI Taxonomy" id="3988"/>
    <lineage>
        <taxon>Eukaryota</taxon>
        <taxon>Viridiplantae</taxon>
        <taxon>Streptophyta</taxon>
        <taxon>Embryophyta</taxon>
        <taxon>Tracheophyta</taxon>
        <taxon>Spermatophyta</taxon>
        <taxon>Magnoliopsida</taxon>
        <taxon>eudicotyledons</taxon>
        <taxon>Gunneridae</taxon>
        <taxon>Pentapetalae</taxon>
        <taxon>rosids</taxon>
        <taxon>fabids</taxon>
        <taxon>Malpighiales</taxon>
        <taxon>Euphorbiaceae</taxon>
        <taxon>Acalyphoideae</taxon>
        <taxon>Acalypheae</taxon>
        <taxon>Ricinus</taxon>
    </lineage>
</organism>
<evidence type="ECO:0000313" key="2">
    <source>
        <dbReference type="EMBL" id="EEF24232.1"/>
    </source>
</evidence>
<gene>
    <name evidence="3" type="ORF">RCOM_2025450</name>
    <name evidence="2" type="ORF">RCOM_2124150</name>
</gene>
<dbReference type="InParanoid" id="B9T928"/>
<dbReference type="EMBL" id="EQ975280">
    <property type="protein sequence ID" value="EEF27638.1"/>
    <property type="molecule type" value="Genomic_DNA"/>
</dbReference>
<keyword evidence="1" id="KW-0812">Transmembrane</keyword>
<keyword evidence="1" id="KW-1133">Transmembrane helix</keyword>
<name>B9T928_RICCO</name>
<evidence type="ECO:0000313" key="4">
    <source>
        <dbReference type="Proteomes" id="UP000008311"/>
    </source>
</evidence>
<evidence type="ECO:0000313" key="3">
    <source>
        <dbReference type="EMBL" id="EEF27638.1"/>
    </source>
</evidence>
<sequence>MGILPQKTKGGGSPHLHSHSMEEQLLNPHYNQSQFSPDRYMMMLNRDQDRERGLPLCWLFEAKALIGMVLIPMFFLVSFGFESLPLHVLTRLLKAVILDFFSYAGFFAPLQPVESINIDPHLSISI</sequence>
<accession>B9T928</accession>
<dbReference type="AlphaFoldDB" id="B9T928"/>
<keyword evidence="4" id="KW-1185">Reference proteome</keyword>
<keyword evidence="1" id="KW-0472">Membrane</keyword>
<evidence type="ECO:0000256" key="1">
    <source>
        <dbReference type="SAM" id="Phobius"/>
    </source>
</evidence>
<dbReference type="EMBL" id="EQ982943">
    <property type="protein sequence ID" value="EEF24232.1"/>
    <property type="molecule type" value="Genomic_DNA"/>
</dbReference>
<feature type="transmembrane region" description="Helical" evidence="1">
    <location>
        <begin position="56"/>
        <end position="80"/>
    </location>
</feature>
<dbReference type="Proteomes" id="UP000008311">
    <property type="component" value="Unassembled WGS sequence"/>
</dbReference>
<reference evidence="3" key="1">
    <citation type="submission" date="2008-10" db="EMBL/GenBank/DDBJ databases">
        <authorList>
            <person name="Chan A."/>
            <person name="Puiu D."/>
            <person name="Melake A."/>
            <person name="Orvis J."/>
            <person name="Zhao Q."/>
            <person name="Wortman J."/>
            <person name="Utterback T."/>
            <person name="Rosovitz M.J."/>
            <person name="Inman J.M."/>
            <person name="Amedeo P."/>
            <person name="Schobel S."/>
            <person name="Galinsky K."/>
            <person name="Fraser C."/>
            <person name="Ravel J."/>
            <person name="Rabinowicz P."/>
        </authorList>
    </citation>
    <scope>NUCLEOTIDE SEQUENCE [LARGE SCALE GENOMIC DNA]</scope>
</reference>